<dbReference type="AlphaFoldDB" id="A0A1H0R480"/>
<name>A0A1H0R480_9GAMM</name>
<keyword evidence="3" id="KW-1185">Reference proteome</keyword>
<evidence type="ECO:0000256" key="1">
    <source>
        <dbReference type="SAM" id="Phobius"/>
    </source>
</evidence>
<keyword evidence="1" id="KW-1133">Transmembrane helix</keyword>
<dbReference type="Proteomes" id="UP000199460">
    <property type="component" value="Unassembled WGS sequence"/>
</dbReference>
<keyword evidence="1" id="KW-0472">Membrane</keyword>
<dbReference type="GeneID" id="300930861"/>
<accession>A0A1H0R480</accession>
<organism evidence="2 3">
    <name type="scientific">Ectopseudomonas guguanensis</name>
    <dbReference type="NCBI Taxonomy" id="1198456"/>
    <lineage>
        <taxon>Bacteria</taxon>
        <taxon>Pseudomonadati</taxon>
        <taxon>Pseudomonadota</taxon>
        <taxon>Gammaproteobacteria</taxon>
        <taxon>Pseudomonadales</taxon>
        <taxon>Pseudomonadaceae</taxon>
        <taxon>Ectopseudomonas</taxon>
    </lineage>
</organism>
<dbReference type="RefSeq" id="WP_090428531.1">
    <property type="nucleotide sequence ID" value="NZ_CP040349.1"/>
</dbReference>
<dbReference type="EMBL" id="FNJJ01000003">
    <property type="protein sequence ID" value="SDP24287.1"/>
    <property type="molecule type" value="Genomic_DNA"/>
</dbReference>
<protein>
    <submittedName>
        <fullName evidence="2">Uncharacterized protein</fullName>
    </submittedName>
</protein>
<proteinExistence type="predicted"/>
<reference evidence="3" key="1">
    <citation type="submission" date="2016-10" db="EMBL/GenBank/DDBJ databases">
        <authorList>
            <person name="Varghese N."/>
            <person name="Submissions S."/>
        </authorList>
    </citation>
    <scope>NUCLEOTIDE SEQUENCE [LARGE SCALE GENOMIC DNA]</scope>
    <source>
        <strain evidence="3">JCM 18416</strain>
    </source>
</reference>
<feature type="transmembrane region" description="Helical" evidence="1">
    <location>
        <begin position="12"/>
        <end position="34"/>
    </location>
</feature>
<keyword evidence="1" id="KW-0812">Transmembrane</keyword>
<sequence>MSRLSQAARNGALAAIGLYLISTSTVLVVSYASLQPSTPTIEQPGPLHSLSNRLPALLGALSQVGGRP</sequence>
<gene>
    <name evidence="2" type="ORF">SAMN05216213_103174</name>
</gene>
<evidence type="ECO:0000313" key="2">
    <source>
        <dbReference type="EMBL" id="SDP24287.1"/>
    </source>
</evidence>
<evidence type="ECO:0000313" key="3">
    <source>
        <dbReference type="Proteomes" id="UP000199460"/>
    </source>
</evidence>
<dbReference type="OrthoDB" id="7000978at2"/>